<feature type="domain" description="C2H2-type" evidence="5">
    <location>
        <begin position="5"/>
        <end position="31"/>
    </location>
</feature>
<feature type="domain" description="C2H2-type" evidence="5">
    <location>
        <begin position="64"/>
        <end position="93"/>
    </location>
</feature>
<name>A0A1R2B467_9CILI</name>
<evidence type="ECO:0000256" key="3">
    <source>
        <dbReference type="ARBA" id="ARBA00022833"/>
    </source>
</evidence>
<dbReference type="PANTHER" id="PTHR23235:SF120">
    <property type="entry name" value="KRUPPEL-LIKE FACTOR 15"/>
    <property type="match status" value="1"/>
</dbReference>
<dbReference type="GO" id="GO:0008270">
    <property type="term" value="F:zinc ion binding"/>
    <property type="evidence" value="ECO:0007669"/>
    <property type="project" value="UniProtKB-KW"/>
</dbReference>
<keyword evidence="1" id="KW-0479">Metal-binding</keyword>
<gene>
    <name evidence="6" type="ORF">SteCoe_30391</name>
</gene>
<dbReference type="GO" id="GO:0000981">
    <property type="term" value="F:DNA-binding transcription factor activity, RNA polymerase II-specific"/>
    <property type="evidence" value="ECO:0007669"/>
    <property type="project" value="TreeGrafter"/>
</dbReference>
<evidence type="ECO:0000256" key="2">
    <source>
        <dbReference type="ARBA" id="ARBA00022771"/>
    </source>
</evidence>
<evidence type="ECO:0000313" key="7">
    <source>
        <dbReference type="Proteomes" id="UP000187209"/>
    </source>
</evidence>
<dbReference type="PROSITE" id="PS00028">
    <property type="entry name" value="ZINC_FINGER_C2H2_1"/>
    <property type="match status" value="3"/>
</dbReference>
<dbReference type="SMART" id="SM00355">
    <property type="entry name" value="ZnF_C2H2"/>
    <property type="match status" value="3"/>
</dbReference>
<dbReference type="Gene3D" id="3.30.160.60">
    <property type="entry name" value="Classic Zinc Finger"/>
    <property type="match status" value="2"/>
</dbReference>
<evidence type="ECO:0000256" key="4">
    <source>
        <dbReference type="PROSITE-ProRule" id="PRU00042"/>
    </source>
</evidence>
<dbReference type="SUPFAM" id="SSF57667">
    <property type="entry name" value="beta-beta-alpha zinc fingers"/>
    <property type="match status" value="2"/>
</dbReference>
<comment type="caution">
    <text evidence="6">The sequence shown here is derived from an EMBL/GenBank/DDBJ whole genome shotgun (WGS) entry which is preliminary data.</text>
</comment>
<feature type="domain" description="C2H2-type" evidence="5">
    <location>
        <begin position="36"/>
        <end position="63"/>
    </location>
</feature>
<dbReference type="PROSITE" id="PS50157">
    <property type="entry name" value="ZINC_FINGER_C2H2_2"/>
    <property type="match status" value="3"/>
</dbReference>
<sequence>MKDLYKCKAAGCEKSYVSNAILKRHILAFHSLVNKYQCKACNKSLASRQNLKEHMYIHTGEKPYKCPLPECQMSFRQGTHLSAHKKFHQKNPSELNIQKLFESYLSQEHIDDMSVKNPDFILPAFVSIIAKAQLPNVF</sequence>
<dbReference type="Pfam" id="PF12874">
    <property type="entry name" value="zf-met"/>
    <property type="match status" value="1"/>
</dbReference>
<dbReference type="Pfam" id="PF00096">
    <property type="entry name" value="zf-C2H2"/>
    <property type="match status" value="1"/>
</dbReference>
<dbReference type="GO" id="GO:0000978">
    <property type="term" value="F:RNA polymerase II cis-regulatory region sequence-specific DNA binding"/>
    <property type="evidence" value="ECO:0007669"/>
    <property type="project" value="TreeGrafter"/>
</dbReference>
<accession>A0A1R2B467</accession>
<evidence type="ECO:0000259" key="5">
    <source>
        <dbReference type="PROSITE" id="PS50157"/>
    </source>
</evidence>
<reference evidence="6 7" key="1">
    <citation type="submission" date="2016-11" db="EMBL/GenBank/DDBJ databases">
        <title>The macronuclear genome of Stentor coeruleus: a giant cell with tiny introns.</title>
        <authorList>
            <person name="Slabodnick M."/>
            <person name="Ruby J.G."/>
            <person name="Reiff S.B."/>
            <person name="Swart E.C."/>
            <person name="Gosai S."/>
            <person name="Prabakaran S."/>
            <person name="Witkowska E."/>
            <person name="Larue G.E."/>
            <person name="Fisher S."/>
            <person name="Freeman R.M."/>
            <person name="Gunawardena J."/>
            <person name="Chu W."/>
            <person name="Stover N.A."/>
            <person name="Gregory B.D."/>
            <person name="Nowacki M."/>
            <person name="Derisi J."/>
            <person name="Roy S.W."/>
            <person name="Marshall W.F."/>
            <person name="Sood P."/>
        </authorList>
    </citation>
    <scope>NUCLEOTIDE SEQUENCE [LARGE SCALE GENOMIC DNA]</scope>
    <source>
        <strain evidence="6">WM001</strain>
    </source>
</reference>
<dbReference type="FunFam" id="3.30.160.60:FF:000446">
    <property type="entry name" value="Zinc finger protein"/>
    <property type="match status" value="1"/>
</dbReference>
<keyword evidence="7" id="KW-1185">Reference proteome</keyword>
<dbReference type="InterPro" id="IPR036236">
    <property type="entry name" value="Znf_C2H2_sf"/>
</dbReference>
<evidence type="ECO:0000256" key="1">
    <source>
        <dbReference type="ARBA" id="ARBA00022723"/>
    </source>
</evidence>
<keyword evidence="3" id="KW-0862">Zinc</keyword>
<dbReference type="EMBL" id="MPUH01000993">
    <property type="protein sequence ID" value="OMJ71400.1"/>
    <property type="molecule type" value="Genomic_DNA"/>
</dbReference>
<dbReference type="InterPro" id="IPR013087">
    <property type="entry name" value="Znf_C2H2_type"/>
</dbReference>
<protein>
    <recommendedName>
        <fullName evidence="5">C2H2-type domain-containing protein</fullName>
    </recommendedName>
</protein>
<proteinExistence type="predicted"/>
<dbReference type="PANTHER" id="PTHR23235">
    <property type="entry name" value="KRUEPPEL-LIKE TRANSCRIPTION FACTOR"/>
    <property type="match status" value="1"/>
</dbReference>
<organism evidence="6 7">
    <name type="scientific">Stentor coeruleus</name>
    <dbReference type="NCBI Taxonomy" id="5963"/>
    <lineage>
        <taxon>Eukaryota</taxon>
        <taxon>Sar</taxon>
        <taxon>Alveolata</taxon>
        <taxon>Ciliophora</taxon>
        <taxon>Postciliodesmatophora</taxon>
        <taxon>Heterotrichea</taxon>
        <taxon>Heterotrichida</taxon>
        <taxon>Stentoridae</taxon>
        <taxon>Stentor</taxon>
    </lineage>
</organism>
<dbReference type="OrthoDB" id="372803at2759"/>
<dbReference type="AlphaFoldDB" id="A0A1R2B467"/>
<evidence type="ECO:0000313" key="6">
    <source>
        <dbReference type="EMBL" id="OMJ71400.1"/>
    </source>
</evidence>
<dbReference type="Proteomes" id="UP000187209">
    <property type="component" value="Unassembled WGS sequence"/>
</dbReference>
<dbReference type="FunFam" id="3.30.160.60:FF:002343">
    <property type="entry name" value="Zinc finger protein 33A"/>
    <property type="match status" value="1"/>
</dbReference>
<keyword evidence="2 4" id="KW-0863">Zinc-finger</keyword>